<feature type="domain" description="L-proline 3-hydroxylase C-terminal" evidence="2">
    <location>
        <begin position="184"/>
        <end position="283"/>
    </location>
</feature>
<feature type="domain" description="Aspartyl/asparaginy/proline hydroxylase" evidence="1">
    <location>
        <begin position="21"/>
        <end position="175"/>
    </location>
</feature>
<evidence type="ECO:0000259" key="2">
    <source>
        <dbReference type="Pfam" id="PF05373"/>
    </source>
</evidence>
<dbReference type="EMBL" id="JXIQ01000096">
    <property type="protein sequence ID" value="KIY21744.1"/>
    <property type="molecule type" value="Genomic_DNA"/>
</dbReference>
<dbReference type="Gene3D" id="1.10.1720.10">
    <property type="entry name" value="L-proline 3-hydroxylase, C-terminal domain"/>
    <property type="match status" value="1"/>
</dbReference>
<organism evidence="3 4">
    <name type="scientific">Mesobacillus subterraneus</name>
    <dbReference type="NCBI Taxonomy" id="285983"/>
    <lineage>
        <taxon>Bacteria</taxon>
        <taxon>Bacillati</taxon>
        <taxon>Bacillota</taxon>
        <taxon>Bacilli</taxon>
        <taxon>Bacillales</taxon>
        <taxon>Bacillaceae</taxon>
        <taxon>Mesobacillus</taxon>
    </lineage>
</organism>
<dbReference type="RefSeq" id="WP_044394193.1">
    <property type="nucleotide sequence ID" value="NZ_JXIQ01000096.1"/>
</dbReference>
<gene>
    <name evidence="3" type="ORF">UB32_12270</name>
</gene>
<dbReference type="InterPro" id="IPR008035">
    <property type="entry name" value="Pro_3_hydrox_C"/>
</dbReference>
<dbReference type="SUPFAM" id="SSF51197">
    <property type="entry name" value="Clavaminate synthase-like"/>
    <property type="match status" value="1"/>
</dbReference>
<dbReference type="Gene3D" id="2.60.120.330">
    <property type="entry name" value="B-lactam Antibiotic, Isopenicillin N Synthase, Chain"/>
    <property type="match status" value="1"/>
</dbReference>
<accession>A0A0D6Z7L6</accession>
<comment type="caution">
    <text evidence="3">The sequence shown here is derived from an EMBL/GenBank/DDBJ whole genome shotgun (WGS) entry which is preliminary data.</text>
</comment>
<dbReference type="Pfam" id="PF05373">
    <property type="entry name" value="Pro_3_hydrox_C"/>
    <property type="match status" value="1"/>
</dbReference>
<keyword evidence="4" id="KW-1185">Reference proteome</keyword>
<dbReference type="OrthoDB" id="1441538at2"/>
<evidence type="ECO:0000259" key="1">
    <source>
        <dbReference type="Pfam" id="PF05118"/>
    </source>
</evidence>
<protein>
    <submittedName>
        <fullName evidence="3">Proline hydroxylase</fullName>
    </submittedName>
</protein>
<proteinExistence type="predicted"/>
<dbReference type="AlphaFoldDB" id="A0A0D6Z7L6"/>
<sequence>MSSYILGKIDIDHEKLKKDLKIHDSFPKIEEEYDEFGTGFWQNCSLWNATDDKNDTMYRDYDHAIQQTEYGQKLAYVDELIKENFTFDNLKMVRTRNLVDGMVIPHKDFVELTKEKSQYFRVFVPLEDNELAFHSDEENVFKMRKGEVWFLDAAIIHAAVNFSSDSRIFLCLDYAFPGEFSPEDIFVKKDTYNPNVSPYIVPRQDVPENFEADLIRSLSNVISRYNFKDIVFLLSKIHFYKNVPITSCYDVLVKIAEASGDDAIYEKAISLRKYLIEKRDLKERFSMAEWPSPLKV</sequence>
<evidence type="ECO:0000313" key="4">
    <source>
        <dbReference type="Proteomes" id="UP000032512"/>
    </source>
</evidence>
<dbReference type="InterPro" id="IPR037037">
    <property type="entry name" value="Pro_3_hydrox_C_sf"/>
</dbReference>
<reference evidence="3 4" key="1">
    <citation type="submission" date="2015-01" db="EMBL/GenBank/DDBJ databases">
        <title>Draft genome sequences of the supercritical CO2 tolerant bacteria Bacillus subterraneus MITOT1 and Bacillus cereus MIT0214.</title>
        <authorList>
            <person name="Peet K.C."/>
            <person name="Thompson J.R."/>
        </authorList>
    </citation>
    <scope>NUCLEOTIDE SEQUENCE [LARGE SCALE GENOMIC DNA]</scope>
    <source>
        <strain evidence="3 4">MITOT1</strain>
    </source>
</reference>
<dbReference type="InterPro" id="IPR007803">
    <property type="entry name" value="Asp/Arg/Pro-Hydrxlase"/>
</dbReference>
<evidence type="ECO:0000313" key="3">
    <source>
        <dbReference type="EMBL" id="KIY21744.1"/>
    </source>
</evidence>
<dbReference type="PATRIC" id="fig|285983.3.peg.1214"/>
<dbReference type="Proteomes" id="UP000032512">
    <property type="component" value="Unassembled WGS sequence"/>
</dbReference>
<dbReference type="GO" id="GO:0016706">
    <property type="term" value="F:2-oxoglutarate-dependent dioxygenase activity"/>
    <property type="evidence" value="ECO:0007669"/>
    <property type="project" value="InterPro"/>
</dbReference>
<dbReference type="Pfam" id="PF05118">
    <property type="entry name" value="Asp_Arg_Hydrox"/>
    <property type="match status" value="1"/>
</dbReference>
<name>A0A0D6Z7L6_9BACI</name>
<dbReference type="InterPro" id="IPR027443">
    <property type="entry name" value="IPNS-like_sf"/>
</dbReference>